<proteinExistence type="predicted"/>
<evidence type="ECO:0008006" key="3">
    <source>
        <dbReference type="Google" id="ProtNLM"/>
    </source>
</evidence>
<organism evidence="1 2">
    <name type="scientific">Ferrovibrio xuzhouensis</name>
    <dbReference type="NCBI Taxonomy" id="1576914"/>
    <lineage>
        <taxon>Bacteria</taxon>
        <taxon>Pseudomonadati</taxon>
        <taxon>Pseudomonadota</taxon>
        <taxon>Alphaproteobacteria</taxon>
        <taxon>Rhodospirillales</taxon>
        <taxon>Rhodospirillaceae</taxon>
        <taxon>Ferrovibrio</taxon>
    </lineage>
</organism>
<comment type="caution">
    <text evidence="1">The sequence shown here is derived from an EMBL/GenBank/DDBJ whole genome shotgun (WGS) entry which is preliminary data.</text>
</comment>
<dbReference type="Pfam" id="PF25212">
    <property type="entry name" value="HVO_A0114"/>
    <property type="match status" value="1"/>
</dbReference>
<protein>
    <recommendedName>
        <fullName evidence="3">HTH deoR-type domain-containing protein</fullName>
    </recommendedName>
</protein>
<keyword evidence="2" id="KW-1185">Reference proteome</keyword>
<reference evidence="2" key="1">
    <citation type="journal article" date="2019" name="Int. J. Syst. Evol. Microbiol.">
        <title>The Global Catalogue of Microorganisms (GCM) 10K type strain sequencing project: providing services to taxonomists for standard genome sequencing and annotation.</title>
        <authorList>
            <consortium name="The Broad Institute Genomics Platform"/>
            <consortium name="The Broad Institute Genome Sequencing Center for Infectious Disease"/>
            <person name="Wu L."/>
            <person name="Ma J."/>
        </authorList>
    </citation>
    <scope>NUCLEOTIDE SEQUENCE [LARGE SCALE GENOMIC DNA]</scope>
    <source>
        <strain evidence="2">KCTC 42182</strain>
    </source>
</reference>
<dbReference type="EMBL" id="JBHRYJ010000004">
    <property type="protein sequence ID" value="MFC3677183.1"/>
    <property type="molecule type" value="Genomic_DNA"/>
</dbReference>
<sequence length="57" mass="6556">MRRHKMRTITAIAAGVKRSYKTVHQDVKALLDIGLLQKQKDDGFTVPYDRIQTEISL</sequence>
<evidence type="ECO:0000313" key="2">
    <source>
        <dbReference type="Proteomes" id="UP001595711"/>
    </source>
</evidence>
<accession>A0ABV7VJM5</accession>
<dbReference type="RefSeq" id="WP_379728726.1">
    <property type="nucleotide sequence ID" value="NZ_JBHRYJ010000004.1"/>
</dbReference>
<dbReference type="Proteomes" id="UP001595711">
    <property type="component" value="Unassembled WGS sequence"/>
</dbReference>
<gene>
    <name evidence="1" type="ORF">ACFOOQ_16625</name>
</gene>
<evidence type="ECO:0000313" key="1">
    <source>
        <dbReference type="EMBL" id="MFC3677183.1"/>
    </source>
</evidence>
<name>A0ABV7VJM5_9PROT</name>